<feature type="transmembrane region" description="Helical" evidence="1">
    <location>
        <begin position="12"/>
        <end position="37"/>
    </location>
</feature>
<organism evidence="2 3">
    <name type="scientific">Halorarum halophilum</name>
    <dbReference type="NCBI Taxonomy" id="2743090"/>
    <lineage>
        <taxon>Archaea</taxon>
        <taxon>Methanobacteriati</taxon>
        <taxon>Methanobacteriota</taxon>
        <taxon>Stenosarchaea group</taxon>
        <taxon>Halobacteria</taxon>
        <taxon>Halobacteriales</taxon>
        <taxon>Haloferacaceae</taxon>
        <taxon>Halorarum</taxon>
    </lineage>
</organism>
<evidence type="ECO:0000313" key="3">
    <source>
        <dbReference type="Proteomes" id="UP000509750"/>
    </source>
</evidence>
<feature type="transmembrane region" description="Helical" evidence="1">
    <location>
        <begin position="57"/>
        <end position="77"/>
    </location>
</feature>
<dbReference type="PANTHER" id="PTHR31876">
    <property type="entry name" value="COV-LIKE PROTEIN 1"/>
    <property type="match status" value="1"/>
</dbReference>
<dbReference type="Proteomes" id="UP000509750">
    <property type="component" value="Chromosome"/>
</dbReference>
<dbReference type="InterPro" id="IPR007462">
    <property type="entry name" value="COV1-like"/>
</dbReference>
<reference evidence="2 3" key="1">
    <citation type="submission" date="2020-07" db="EMBL/GenBank/DDBJ databases">
        <title>Gai3-2, isolated from salt lake.</title>
        <authorList>
            <person name="Cui H."/>
            <person name="Shi X."/>
        </authorList>
    </citation>
    <scope>NUCLEOTIDE SEQUENCE [LARGE SCALE GENOMIC DNA]</scope>
    <source>
        <strain evidence="2 3">Gai3-2</strain>
    </source>
</reference>
<accession>A0A7D5GZ05</accession>
<sequence length="212" mass="22856">MNPLDRLRASFVTGLLLVAPLAVTLFVLDVAVDWLTGVLTGPIRATRLAEYVGSEPLAQALAAVTLALSITAVGFVASNEAGRRLFGGFERGVGLLPVVRTVYFGVRQVSESLSTSGDSYDRVVVAEYPRRGVYALGFVTNRAPRRVSERTDEDLSVVFFPHSPNPTAGKLAMLPDEELVELDMSVSRGLRLIVTTGLSIENPEELPEPMAQ</sequence>
<dbReference type="EMBL" id="CP058529">
    <property type="protein sequence ID" value="QLG29129.1"/>
    <property type="molecule type" value="Genomic_DNA"/>
</dbReference>
<keyword evidence="1" id="KW-0812">Transmembrane</keyword>
<dbReference type="KEGG" id="halg:HUG10_17030"/>
<dbReference type="RefSeq" id="WP_179170703.1">
    <property type="nucleotide sequence ID" value="NZ_CP058529.1"/>
</dbReference>
<dbReference type="PANTHER" id="PTHR31876:SF26">
    <property type="entry name" value="PROTEIN LIKE COV 2"/>
    <property type="match status" value="1"/>
</dbReference>
<keyword evidence="1" id="KW-0472">Membrane</keyword>
<proteinExistence type="predicted"/>
<dbReference type="OrthoDB" id="51558at2157"/>
<dbReference type="Pfam" id="PF04367">
    <property type="entry name" value="DUF502"/>
    <property type="match status" value="1"/>
</dbReference>
<evidence type="ECO:0000313" key="2">
    <source>
        <dbReference type="EMBL" id="QLG29129.1"/>
    </source>
</evidence>
<dbReference type="AlphaFoldDB" id="A0A7D5GZ05"/>
<dbReference type="GeneID" id="56030573"/>
<keyword evidence="1" id="KW-1133">Transmembrane helix</keyword>
<gene>
    <name evidence="2" type="ORF">HUG10_17030</name>
</gene>
<keyword evidence="3" id="KW-1185">Reference proteome</keyword>
<evidence type="ECO:0000256" key="1">
    <source>
        <dbReference type="SAM" id="Phobius"/>
    </source>
</evidence>
<name>A0A7D5GZ05_9EURY</name>
<protein>
    <submittedName>
        <fullName evidence="2">DUF502 domain-containing protein</fullName>
    </submittedName>
</protein>